<feature type="region of interest" description="Disordered" evidence="1">
    <location>
        <begin position="293"/>
        <end position="339"/>
    </location>
</feature>
<evidence type="ECO:0000313" key="3">
    <source>
        <dbReference type="Proteomes" id="UP001491310"/>
    </source>
</evidence>
<dbReference type="Proteomes" id="UP001491310">
    <property type="component" value="Unassembled WGS sequence"/>
</dbReference>
<organism evidence="2 3">
    <name type="scientific">Coccomyxa subellipsoidea</name>
    <dbReference type="NCBI Taxonomy" id="248742"/>
    <lineage>
        <taxon>Eukaryota</taxon>
        <taxon>Viridiplantae</taxon>
        <taxon>Chlorophyta</taxon>
        <taxon>core chlorophytes</taxon>
        <taxon>Trebouxiophyceae</taxon>
        <taxon>Trebouxiophyceae incertae sedis</taxon>
        <taxon>Coccomyxaceae</taxon>
        <taxon>Coccomyxa</taxon>
    </lineage>
</organism>
<proteinExistence type="predicted"/>
<sequence length="656" mass="68418">MHYQGAGAGPAGAEAAAQLSNLAKCVDAFQLAPAHEGPCPAGRLSRLRKRKNAAVGIQEQLSGVGRKFGAPLARTLSVEESARSSASLGTGLASEWRARLLGDSEDDGDSPASLLRFSMPLSEEMEAGGKRRRVTPQVPRSLGHLCSVAAALSSDSASPAQCLASSTPDACEAAQPPHSCPSPSCPEPELHMSTGEELSSASSSDLDSSSPDSCYEQAFICDAGAPMRVAAPLPGAPVAMRLQGSSTVRRQQQLPQPCALHVAPPRAAPRQQRRPLGQAEVYRFGQGMQLRSSRLSVAGAPRECQRTRSSVARHAVRAPAPQPTSDSPSAPYAPPVPAQAQPAATALRIAALQTVTSAPAQPEPVPAAATSLAVLQGDQPAAGGDTTVAVANLMAGHSLARLPPAQLALLIANHNGSDPVLTQALQCAMAALSDAQLGAVGCALQELNRALRGPAAHRTGVVKAQRLQPGAPKAVDLSANPASTGMITGVKAPAHNVLRMPRPLLPAQAQVQLELCRALQAGASAAVCAPSWLQVLTMWSRGTDMAQADTPAFALHLWTRVQPLVSAEHVVSLGAVKPWETVVLACLWVAAKHEEARRALPPASRMAPLASCNARTLCAVEIHILELVRWAPLHMWDDRHHSKGVRVSFQELPPSV</sequence>
<gene>
    <name evidence="2" type="ORF">WJX75_006912</name>
</gene>
<dbReference type="EMBL" id="JALJOT010000001">
    <property type="protein sequence ID" value="KAK9918789.1"/>
    <property type="molecule type" value="Genomic_DNA"/>
</dbReference>
<evidence type="ECO:0000313" key="2">
    <source>
        <dbReference type="EMBL" id="KAK9918789.1"/>
    </source>
</evidence>
<feature type="region of interest" description="Disordered" evidence="1">
    <location>
        <begin position="169"/>
        <end position="210"/>
    </location>
</feature>
<protein>
    <recommendedName>
        <fullName evidence="4">Cyclin N-terminal domain-containing protein</fullName>
    </recommendedName>
</protein>
<reference evidence="2 3" key="1">
    <citation type="journal article" date="2024" name="Nat. Commun.">
        <title>Phylogenomics reveals the evolutionary origins of lichenization in chlorophyte algae.</title>
        <authorList>
            <person name="Puginier C."/>
            <person name="Libourel C."/>
            <person name="Otte J."/>
            <person name="Skaloud P."/>
            <person name="Haon M."/>
            <person name="Grisel S."/>
            <person name="Petersen M."/>
            <person name="Berrin J.G."/>
            <person name="Delaux P.M."/>
            <person name="Dal Grande F."/>
            <person name="Keller J."/>
        </authorList>
    </citation>
    <scope>NUCLEOTIDE SEQUENCE [LARGE SCALE GENOMIC DNA]</scope>
    <source>
        <strain evidence="2 3">SAG 216-7</strain>
    </source>
</reference>
<feature type="compositionally biased region" description="Low complexity" evidence="1">
    <location>
        <begin position="199"/>
        <end position="210"/>
    </location>
</feature>
<accession>A0ABR2Z3L1</accession>
<evidence type="ECO:0008006" key="4">
    <source>
        <dbReference type="Google" id="ProtNLM"/>
    </source>
</evidence>
<name>A0ABR2Z3L1_9CHLO</name>
<keyword evidence="3" id="KW-1185">Reference proteome</keyword>
<evidence type="ECO:0000256" key="1">
    <source>
        <dbReference type="SAM" id="MobiDB-lite"/>
    </source>
</evidence>
<comment type="caution">
    <text evidence="2">The sequence shown here is derived from an EMBL/GenBank/DDBJ whole genome shotgun (WGS) entry which is preliminary data.</text>
</comment>